<dbReference type="PANTHER" id="PTHR47738:SF3">
    <property type="entry name" value="PHOSPHOTRANSFERASE SYSTEM MANNITOL_FRUCTOSE-SPECIFIC IIA DOMAIN CONTAINING PROTEIN"/>
    <property type="match status" value="1"/>
</dbReference>
<comment type="caution">
    <text evidence="2">The sequence shown here is derived from an EMBL/GenBank/DDBJ whole genome shotgun (WGS) entry which is preliminary data.</text>
</comment>
<evidence type="ECO:0000259" key="1">
    <source>
        <dbReference type="PROSITE" id="PS51094"/>
    </source>
</evidence>
<dbReference type="PROSITE" id="PS51094">
    <property type="entry name" value="PTS_EIIA_TYPE_2"/>
    <property type="match status" value="1"/>
</dbReference>
<dbReference type="EMBL" id="JAUJWU010000003">
    <property type="protein sequence ID" value="MDN7246384.1"/>
    <property type="molecule type" value="Genomic_DNA"/>
</dbReference>
<proteinExistence type="predicted"/>
<protein>
    <submittedName>
        <fullName evidence="2">PTS sugar transporter subunit IIA</fullName>
    </submittedName>
</protein>
<dbReference type="InterPro" id="IPR002178">
    <property type="entry name" value="PTS_EIIA_type-2_dom"/>
</dbReference>
<gene>
    <name evidence="2" type="ORF">QWY13_12885</name>
</gene>
<sequence length="149" mass="16458">MKLDEELVIIEMEANSKEEVLTKLGNQLLKKGFVKEKFVESILLREKTFPTGLPTVPFGVAIPHTDGNMVNESKIAFATLKKPVKFVAMGQGDQLVDVKLVFLLALKHPSGQLEMLQKLVGLFQNPDTVSRLAAVKNVDELNELVGDKS</sequence>
<evidence type="ECO:0000313" key="3">
    <source>
        <dbReference type="Proteomes" id="UP001172142"/>
    </source>
</evidence>
<dbReference type="Gene3D" id="3.40.930.10">
    <property type="entry name" value="Mannitol-specific EII, Chain A"/>
    <property type="match status" value="1"/>
</dbReference>
<dbReference type="RefSeq" id="WP_301856950.1">
    <property type="nucleotide sequence ID" value="NZ_JAUJWU010000003.1"/>
</dbReference>
<dbReference type="Proteomes" id="UP001172142">
    <property type="component" value="Unassembled WGS sequence"/>
</dbReference>
<dbReference type="CDD" id="cd00211">
    <property type="entry name" value="PTS_IIA_fru"/>
    <property type="match status" value="1"/>
</dbReference>
<dbReference type="InterPro" id="IPR051541">
    <property type="entry name" value="PTS_SugarTrans_NitroReg"/>
</dbReference>
<dbReference type="Pfam" id="PF00359">
    <property type="entry name" value="PTS_EIIA_2"/>
    <property type="match status" value="1"/>
</dbReference>
<dbReference type="PANTHER" id="PTHR47738">
    <property type="entry name" value="PTS SYSTEM FRUCTOSE-LIKE EIIA COMPONENT-RELATED"/>
    <property type="match status" value="1"/>
</dbReference>
<dbReference type="InterPro" id="IPR016152">
    <property type="entry name" value="PTrfase/Anion_transptr"/>
</dbReference>
<reference evidence="2 3" key="1">
    <citation type="submission" date="2023-07" db="EMBL/GenBank/DDBJ databases">
        <title>Novel species in genus Planococcus.</title>
        <authorList>
            <person name="Ning S."/>
        </authorList>
    </citation>
    <scope>NUCLEOTIDE SEQUENCE [LARGE SCALE GENOMIC DNA]</scope>
    <source>
        <strain evidence="2 3">N017</strain>
    </source>
</reference>
<keyword evidence="2" id="KW-0813">Transport</keyword>
<name>A0ABT8NEQ5_9BACL</name>
<evidence type="ECO:0000313" key="2">
    <source>
        <dbReference type="EMBL" id="MDN7246384.1"/>
    </source>
</evidence>
<organism evidence="2 3">
    <name type="scientific">Planococcus shenhongbingii</name>
    <dbReference type="NCBI Taxonomy" id="3058398"/>
    <lineage>
        <taxon>Bacteria</taxon>
        <taxon>Bacillati</taxon>
        <taxon>Bacillota</taxon>
        <taxon>Bacilli</taxon>
        <taxon>Bacillales</taxon>
        <taxon>Caryophanaceae</taxon>
        <taxon>Planococcus</taxon>
    </lineage>
</organism>
<keyword evidence="3" id="KW-1185">Reference proteome</keyword>
<feature type="domain" description="PTS EIIA type-2" evidence="1">
    <location>
        <begin position="1"/>
        <end position="148"/>
    </location>
</feature>
<accession>A0ABT8NEQ5</accession>
<dbReference type="SUPFAM" id="SSF55804">
    <property type="entry name" value="Phoshotransferase/anion transport protein"/>
    <property type="match status" value="1"/>
</dbReference>
<keyword evidence="2" id="KW-0762">Sugar transport</keyword>